<proteinExistence type="predicted"/>
<dbReference type="STRING" id="640512.BC1003_1728"/>
<dbReference type="EMBL" id="CP002217">
    <property type="protein sequence ID" value="ADN57696.1"/>
    <property type="molecule type" value="Genomic_DNA"/>
</dbReference>
<dbReference type="HOGENOM" id="CLU_195092_0_0_4"/>
<accession>E1T8L6</accession>
<reference evidence="1" key="1">
    <citation type="submission" date="2010-09" db="EMBL/GenBank/DDBJ databases">
        <title>Complete sequence of chromosome1 of Burkholderia sp. CCGE1003.</title>
        <authorList>
            <consortium name="US DOE Joint Genome Institute"/>
            <person name="Lucas S."/>
            <person name="Copeland A."/>
            <person name="Lapidus A."/>
            <person name="Cheng J.-F."/>
            <person name="Bruce D."/>
            <person name="Goodwin L."/>
            <person name="Pitluck S."/>
            <person name="Daligault H."/>
            <person name="Davenport K."/>
            <person name="Detter J.C."/>
            <person name="Han C."/>
            <person name="Tapia R."/>
            <person name="Land M."/>
            <person name="Hauser L."/>
            <person name="Jeffries C."/>
            <person name="Kyrpides N."/>
            <person name="Ivanova N."/>
            <person name="Ovchinnikova G."/>
            <person name="Martinez-Romero E."/>
            <person name="Rogel M.A."/>
            <person name="Auchtung J."/>
            <person name="Tiedje J.M."/>
            <person name="Woyke T."/>
        </authorList>
    </citation>
    <scope>NUCLEOTIDE SEQUENCE</scope>
    <source>
        <strain evidence="1">CCGE1003</strain>
    </source>
</reference>
<dbReference type="eggNOG" id="COG4876">
    <property type="taxonomic scope" value="Bacteria"/>
</dbReference>
<evidence type="ECO:0000313" key="1">
    <source>
        <dbReference type="EMBL" id="ADN57696.1"/>
    </source>
</evidence>
<dbReference type="AlphaFoldDB" id="E1T8L6"/>
<organism evidence="1">
    <name type="scientific">Burkholderia sp. (strain CCGE1003)</name>
    <dbReference type="NCBI Taxonomy" id="640512"/>
    <lineage>
        <taxon>Bacteria</taxon>
        <taxon>Pseudomonadati</taxon>
        <taxon>Pseudomonadota</taxon>
        <taxon>Betaproteobacteria</taxon>
        <taxon>Burkholderiales</taxon>
        <taxon>Burkholderiaceae</taxon>
        <taxon>Burkholderia</taxon>
    </lineage>
</organism>
<sequence>MPWTTDRYPVSMRNMEPWVRDKAIEIANALLREGAPEGTAIRIAIAQARRWACRQRDKRAALPDSDTGPWH</sequence>
<name>E1T8L6_BURSG</name>
<gene>
    <name evidence="1" type="ordered locus">BC1003_1728</name>
</gene>
<dbReference type="KEGG" id="bgf:BC1003_1728"/>
<protein>
    <submittedName>
        <fullName evidence="1">Uncharacterized protein</fullName>
    </submittedName>
</protein>